<dbReference type="AlphaFoldDB" id="A0AAU9F1U7"/>
<evidence type="ECO:0000313" key="2">
    <source>
        <dbReference type="Proteomes" id="UP001366166"/>
    </source>
</evidence>
<dbReference type="KEGG" id="dmp:FAK_24430"/>
<organism evidence="1 2">
    <name type="scientific">Desulfoferula mesophila</name>
    <dbReference type="NCBI Taxonomy" id="3058419"/>
    <lineage>
        <taxon>Bacteria</taxon>
        <taxon>Pseudomonadati</taxon>
        <taxon>Thermodesulfobacteriota</taxon>
        <taxon>Desulfarculia</taxon>
        <taxon>Desulfarculales</taxon>
        <taxon>Desulfarculaceae</taxon>
        <taxon>Desulfoferula</taxon>
    </lineage>
</organism>
<reference evidence="2" key="1">
    <citation type="journal article" date="2023" name="Arch. Microbiol.">
        <title>Desulfoferula mesophilus gen. nov. sp. nov., a mesophilic sulfate-reducing bacterium isolated from a brackish lake sediment.</title>
        <authorList>
            <person name="Watanabe T."/>
            <person name="Yabe T."/>
            <person name="Tsuji J.M."/>
            <person name="Fukui M."/>
        </authorList>
    </citation>
    <scope>NUCLEOTIDE SEQUENCE [LARGE SCALE GENOMIC DNA]</scope>
    <source>
        <strain evidence="2">12FAK</strain>
    </source>
</reference>
<gene>
    <name evidence="1" type="ORF">FAK_24430</name>
</gene>
<name>A0AAU9F1U7_9BACT</name>
<protein>
    <submittedName>
        <fullName evidence="1">Uncharacterized protein</fullName>
    </submittedName>
</protein>
<sequence>MIIRCRAGRLKAKDNANKFDKKFQKSYLVKRNSLCFDGLDVANLTMEVSVREMLDHLADQILDLDAEELNELLPEMQHRMENCDNSQEWERSVITFFLINAVRFKCTLASKHARKNCPQVDEHPKLRLVK</sequence>
<dbReference type="EMBL" id="AP028679">
    <property type="protein sequence ID" value="BEQ15377.1"/>
    <property type="molecule type" value="Genomic_DNA"/>
</dbReference>
<accession>A0AAU9F1U7</accession>
<dbReference type="Proteomes" id="UP001366166">
    <property type="component" value="Chromosome"/>
</dbReference>
<evidence type="ECO:0000313" key="1">
    <source>
        <dbReference type="EMBL" id="BEQ15377.1"/>
    </source>
</evidence>
<proteinExistence type="predicted"/>
<keyword evidence="2" id="KW-1185">Reference proteome</keyword>